<evidence type="ECO:0000313" key="1">
    <source>
        <dbReference type="EMBL" id="OQP50118.1"/>
    </source>
</evidence>
<dbReference type="PANTHER" id="PTHR10188">
    <property type="entry name" value="L-ASPARAGINASE"/>
    <property type="match status" value="1"/>
</dbReference>
<dbReference type="EMBL" id="LWBO01000007">
    <property type="protein sequence ID" value="OQP50118.1"/>
    <property type="molecule type" value="Genomic_DNA"/>
</dbReference>
<dbReference type="SUPFAM" id="SSF56235">
    <property type="entry name" value="N-terminal nucleophile aminohydrolases (Ntn hydrolases)"/>
    <property type="match status" value="1"/>
</dbReference>
<dbReference type="Pfam" id="PF01112">
    <property type="entry name" value="Asparaginase_2"/>
    <property type="match status" value="1"/>
</dbReference>
<keyword evidence="2" id="KW-1185">Reference proteome</keyword>
<dbReference type="InterPro" id="IPR029055">
    <property type="entry name" value="Ntn_hydrolases_N"/>
</dbReference>
<sequence length="304" mass="32861">MNDQFAIAIHGGAGTLHRERFSPDVVQQYEKALRQALQAGLHILQNGGRSLDALETAVRELEECPFFNAGRGAVFNADGGHSLDAAIMDGRTLAAGAVAGISGFKSPIQVARAVMEKTRYVLLSGQGAADFARDQGFEEAAADYFYTDLRYHQWKKKQENELDESADLNFGTVGAVALDKNGNLAAATSTGGLTNKRYGRVGDSPIIGSGTYANNNTCAVSCTGDGEHFIRSVVAYDISCLIEYKQLTLRDACAFAMQRLQKIDGTGGLIAIDRWGNIQMPYNSEGMYRACAYTSGEIEIKIFE</sequence>
<dbReference type="PANTHER" id="PTHR10188:SF6">
    <property type="entry name" value="N(4)-(BETA-N-ACETYLGLUCOSAMINYL)-L-ASPARAGINASE"/>
    <property type="match status" value="1"/>
</dbReference>
<dbReference type="RefSeq" id="WP_014219439.1">
    <property type="nucleotide sequence ID" value="NZ_LWBO01000007.1"/>
</dbReference>
<dbReference type="CDD" id="cd04701">
    <property type="entry name" value="Asparaginase_2"/>
    <property type="match status" value="1"/>
</dbReference>
<name>A0ABX3NYY5_9BACT</name>
<evidence type="ECO:0000313" key="2">
    <source>
        <dbReference type="Proteomes" id="UP000192277"/>
    </source>
</evidence>
<gene>
    <name evidence="1" type="ORF">A4D02_27170</name>
</gene>
<comment type="caution">
    <text evidence="1">The sequence shown here is derived from an EMBL/GenBank/DDBJ whole genome shotgun (WGS) entry which is preliminary data.</text>
</comment>
<dbReference type="InterPro" id="IPR000246">
    <property type="entry name" value="Peptidase_T2"/>
</dbReference>
<dbReference type="Gene3D" id="3.60.20.30">
    <property type="entry name" value="(Glycosyl)asparaginase"/>
    <property type="match status" value="1"/>
</dbReference>
<accession>A0ABX3NYY5</accession>
<protein>
    <submittedName>
        <fullName evidence="1">Beta-aspartyl-peptidase</fullName>
    </submittedName>
</protein>
<reference evidence="1 2" key="1">
    <citation type="submission" date="2016-04" db="EMBL/GenBank/DDBJ databases">
        <authorList>
            <person name="Chen L."/>
            <person name="Zhuang W."/>
            <person name="Wang G."/>
        </authorList>
    </citation>
    <scope>NUCLEOTIDE SEQUENCE [LARGE SCALE GENOMIC DNA]</scope>
    <source>
        <strain evidence="2">GR20</strain>
    </source>
</reference>
<organism evidence="1 2">
    <name type="scientific">Niastella koreensis</name>
    <dbReference type="NCBI Taxonomy" id="354356"/>
    <lineage>
        <taxon>Bacteria</taxon>
        <taxon>Pseudomonadati</taxon>
        <taxon>Bacteroidota</taxon>
        <taxon>Chitinophagia</taxon>
        <taxon>Chitinophagales</taxon>
        <taxon>Chitinophagaceae</taxon>
        <taxon>Niastella</taxon>
    </lineage>
</organism>
<proteinExistence type="predicted"/>
<dbReference type="Proteomes" id="UP000192277">
    <property type="component" value="Unassembled WGS sequence"/>
</dbReference>